<sequence>MPRREPPRARADGLDGAVDFPDTGHSGAGSRRTAKGTGMQRNRAALISLGIAALALTACVESSKRVPFDGQFYRAKASAPRSDRHNFTVTSGPLQRGFEGARQAAFYEGTLHCIQNYGTSDIDWVVHPTRDPASALTIDGNRLVAQGRCIEWPVPEGAATVPYRAGS</sequence>
<organism evidence="2 3">
    <name type="scientific">Roseivivax halodurans JCM 10272</name>
    <dbReference type="NCBI Taxonomy" id="1449350"/>
    <lineage>
        <taxon>Bacteria</taxon>
        <taxon>Pseudomonadati</taxon>
        <taxon>Pseudomonadota</taxon>
        <taxon>Alphaproteobacteria</taxon>
        <taxon>Rhodobacterales</taxon>
        <taxon>Roseobacteraceae</taxon>
        <taxon>Roseivivax</taxon>
    </lineage>
</organism>
<gene>
    <name evidence="2" type="ORF">OCH239_02910</name>
</gene>
<feature type="region of interest" description="Disordered" evidence="1">
    <location>
        <begin position="1"/>
        <end position="38"/>
    </location>
</feature>
<name>X7EF23_9RHOB</name>
<evidence type="ECO:0000256" key="1">
    <source>
        <dbReference type="SAM" id="MobiDB-lite"/>
    </source>
</evidence>
<dbReference type="Proteomes" id="UP000022447">
    <property type="component" value="Unassembled WGS sequence"/>
</dbReference>
<evidence type="ECO:0000313" key="2">
    <source>
        <dbReference type="EMBL" id="ETX14527.1"/>
    </source>
</evidence>
<feature type="compositionally biased region" description="Basic and acidic residues" evidence="1">
    <location>
        <begin position="1"/>
        <end position="13"/>
    </location>
</feature>
<evidence type="ECO:0000313" key="3">
    <source>
        <dbReference type="Proteomes" id="UP000022447"/>
    </source>
</evidence>
<protein>
    <submittedName>
        <fullName evidence="2">Uncharacterized protein</fullName>
    </submittedName>
</protein>
<dbReference type="STRING" id="1449350.OCH239_02910"/>
<dbReference type="AlphaFoldDB" id="X7EF23"/>
<dbReference type="EMBL" id="JALZ01000010">
    <property type="protein sequence ID" value="ETX14527.1"/>
    <property type="molecule type" value="Genomic_DNA"/>
</dbReference>
<accession>X7EF23</accession>
<proteinExistence type="predicted"/>
<comment type="caution">
    <text evidence="2">The sequence shown here is derived from an EMBL/GenBank/DDBJ whole genome shotgun (WGS) entry which is preliminary data.</text>
</comment>
<keyword evidence="3" id="KW-1185">Reference proteome</keyword>
<dbReference type="eggNOG" id="ENOG5032Y67">
    <property type="taxonomic scope" value="Bacteria"/>
</dbReference>
<reference evidence="2 3" key="1">
    <citation type="submission" date="2014-01" db="EMBL/GenBank/DDBJ databases">
        <title>Roseivivax halodurans JCM 10272 Genome Sequencing.</title>
        <authorList>
            <person name="Lai Q."/>
            <person name="Li G."/>
            <person name="Shao Z."/>
        </authorList>
    </citation>
    <scope>NUCLEOTIDE SEQUENCE [LARGE SCALE GENOMIC DNA]</scope>
    <source>
        <strain evidence="2 3">JCM 10272</strain>
    </source>
</reference>